<organism evidence="2 3">
    <name type="scientific">Rhodococcus gordoniae</name>
    <dbReference type="NCBI Taxonomy" id="223392"/>
    <lineage>
        <taxon>Bacteria</taxon>
        <taxon>Bacillati</taxon>
        <taxon>Actinomycetota</taxon>
        <taxon>Actinomycetes</taxon>
        <taxon>Mycobacteriales</taxon>
        <taxon>Nocardiaceae</taxon>
        <taxon>Rhodococcus</taxon>
    </lineage>
</organism>
<name>A0A379M510_9NOCA</name>
<dbReference type="Pfam" id="PF06314">
    <property type="entry name" value="ADC"/>
    <property type="match status" value="1"/>
</dbReference>
<feature type="compositionally biased region" description="Basic and acidic residues" evidence="1">
    <location>
        <begin position="352"/>
        <end position="365"/>
    </location>
</feature>
<protein>
    <submittedName>
        <fullName evidence="2">Acetoacetate decarboxylase</fullName>
    </submittedName>
</protein>
<keyword evidence="3" id="KW-1185">Reference proteome</keyword>
<feature type="compositionally biased region" description="Basic and acidic residues" evidence="1">
    <location>
        <begin position="251"/>
        <end position="267"/>
    </location>
</feature>
<dbReference type="Gene3D" id="2.40.400.10">
    <property type="entry name" value="Acetoacetate decarboxylase-like"/>
    <property type="match status" value="1"/>
</dbReference>
<accession>A0A379M510</accession>
<gene>
    <name evidence="2" type="ORF">NCTC13296_03400</name>
</gene>
<sequence length="435" mass="47068">MSETTTHLVLGRPVTMPVQVRTATAFMGMFSVPVHPAQELVAHTGLEILQYRPGHGICTLVFVDYVDGDLGPYNEFGVCFLVRDHPDRGDGIIGDWRSLLGGRAGALIHHLPVDGDFTLAAGRGIWGFPKTLADFDVDHDSSTGRGSVSADGALIAELTVVPGIPVPGKGLAASLAAYSHIDGITRRTVWEMNPSGVRTRFGGATLRLGTHPIADELRSLGLPRRALASSSIPDLRMTFGDATVVRRRPPRSGERARHGENDHRDTQEGVEYAAELRQRASDHGVPPEVKTVPRSVAEQSESDDHSGRDGSEHQRSHRDGPESEHGHGRRPDEHRPAGRGAREPVDGAGGTESDHHPGDRHRYAEGDDGDLADPDQHDGAEEQRPGRTAAAQYGRTEIDERRAGQDRREVGSPVREDEGGEGDRDEARPPTQHPS</sequence>
<dbReference type="AlphaFoldDB" id="A0A379M510"/>
<dbReference type="EMBL" id="UGVI01000001">
    <property type="protein sequence ID" value="SUE16515.1"/>
    <property type="molecule type" value="Genomic_DNA"/>
</dbReference>
<feature type="compositionally biased region" description="Basic and acidic residues" evidence="1">
    <location>
        <begin position="302"/>
        <end position="345"/>
    </location>
</feature>
<feature type="compositionally biased region" description="Basic and acidic residues" evidence="1">
    <location>
        <begin position="396"/>
        <end position="428"/>
    </location>
</feature>
<dbReference type="SUPFAM" id="SSF160104">
    <property type="entry name" value="Acetoacetate decarboxylase-like"/>
    <property type="match status" value="1"/>
</dbReference>
<feature type="region of interest" description="Disordered" evidence="1">
    <location>
        <begin position="241"/>
        <end position="435"/>
    </location>
</feature>
<dbReference type="Proteomes" id="UP000254569">
    <property type="component" value="Unassembled WGS sequence"/>
</dbReference>
<feature type="compositionally biased region" description="Basic and acidic residues" evidence="1">
    <location>
        <begin position="374"/>
        <end position="385"/>
    </location>
</feature>
<proteinExistence type="predicted"/>
<dbReference type="InterPro" id="IPR010451">
    <property type="entry name" value="Acetoacetate_decarboxylase"/>
</dbReference>
<evidence type="ECO:0000313" key="3">
    <source>
        <dbReference type="Proteomes" id="UP000254569"/>
    </source>
</evidence>
<dbReference type="GO" id="GO:0016829">
    <property type="term" value="F:lyase activity"/>
    <property type="evidence" value="ECO:0007669"/>
    <property type="project" value="InterPro"/>
</dbReference>
<dbReference type="InterPro" id="IPR023375">
    <property type="entry name" value="ADC_dom_sf"/>
</dbReference>
<reference evidence="2 3" key="1">
    <citation type="submission" date="2018-06" db="EMBL/GenBank/DDBJ databases">
        <authorList>
            <consortium name="Pathogen Informatics"/>
            <person name="Doyle S."/>
        </authorList>
    </citation>
    <scope>NUCLEOTIDE SEQUENCE [LARGE SCALE GENOMIC DNA]</scope>
    <source>
        <strain evidence="2 3">NCTC13296</strain>
    </source>
</reference>
<evidence type="ECO:0000313" key="2">
    <source>
        <dbReference type="EMBL" id="SUE16515.1"/>
    </source>
</evidence>
<evidence type="ECO:0000256" key="1">
    <source>
        <dbReference type="SAM" id="MobiDB-lite"/>
    </source>
</evidence>